<reference evidence="3 4" key="1">
    <citation type="journal article" date="2016" name="Nat. Commun.">
        <title>Thousands of microbial genomes shed light on interconnected biogeochemical processes in an aquifer system.</title>
        <authorList>
            <person name="Anantharaman K."/>
            <person name="Brown C.T."/>
            <person name="Hug L.A."/>
            <person name="Sharon I."/>
            <person name="Castelle C.J."/>
            <person name="Probst A.J."/>
            <person name="Thomas B.C."/>
            <person name="Singh A."/>
            <person name="Wilkins M.J."/>
            <person name="Karaoz U."/>
            <person name="Brodie E.L."/>
            <person name="Williams K.H."/>
            <person name="Hubbard S.S."/>
            <person name="Banfield J.F."/>
        </authorList>
    </citation>
    <scope>NUCLEOTIDE SEQUENCE [LARGE SCALE GENOMIC DNA]</scope>
</reference>
<dbReference type="AlphaFoldDB" id="A0A1F7GHL2"/>
<dbReference type="InterPro" id="IPR006321">
    <property type="entry name" value="PilT/PilU"/>
</dbReference>
<organism evidence="3 4">
    <name type="scientific">Candidatus Roizmanbacteria bacterium RIFCSPHIGHO2_01_FULL_39_24</name>
    <dbReference type="NCBI Taxonomy" id="1802032"/>
    <lineage>
        <taxon>Bacteria</taxon>
        <taxon>Candidatus Roizmaniibacteriota</taxon>
    </lineage>
</organism>
<dbReference type="CDD" id="cd01131">
    <property type="entry name" value="PilT"/>
    <property type="match status" value="1"/>
</dbReference>
<proteinExistence type="inferred from homology"/>
<feature type="domain" description="Bacterial type II secretion system protein E" evidence="2">
    <location>
        <begin position="193"/>
        <end position="207"/>
    </location>
</feature>
<dbReference type="InterPro" id="IPR001482">
    <property type="entry name" value="T2SS/T4SS_dom"/>
</dbReference>
<evidence type="ECO:0000313" key="3">
    <source>
        <dbReference type="EMBL" id="OGK18440.1"/>
    </source>
</evidence>
<dbReference type="GO" id="GO:0005524">
    <property type="term" value="F:ATP binding"/>
    <property type="evidence" value="ECO:0007669"/>
    <property type="project" value="InterPro"/>
</dbReference>
<dbReference type="InterPro" id="IPR050921">
    <property type="entry name" value="T4SS_GSP_E_ATPase"/>
</dbReference>
<dbReference type="GO" id="GO:0016887">
    <property type="term" value="F:ATP hydrolysis activity"/>
    <property type="evidence" value="ECO:0007669"/>
    <property type="project" value="InterPro"/>
</dbReference>
<protein>
    <recommendedName>
        <fullName evidence="2">Bacterial type II secretion system protein E domain-containing protein</fullName>
    </recommendedName>
</protein>
<dbReference type="Pfam" id="PF00437">
    <property type="entry name" value="T2SSE"/>
    <property type="match status" value="1"/>
</dbReference>
<sequence length="349" mass="38692">MDLGQLLQLTIDRKASDLHIVPTYYPAIRVNGELAQQQAFPIIDIIGAQNLLMSILNPSQKENLMLNRELDFGYNYSGMRFRVNMYFTKGGIGASFRLIPDVILTPDQLGLPPVMTSFTKIRQGFVLLTGPTGEGKSTTLASLINEINLHKACHILTIEDPIEYIYPTAKSIVSQREIGQDTHSWEISLKSALREDPDVVLIGEMRDHETIAAALTIAETGHLVFSTVHTNSASQTIDRIIDVFPEHQQDQVRVQLASVLKAVVTQRLIPSIDGGRVPAVEVLINNSANAAVIREGKTHMIDNIIQTSSTEEMIFFENSLAGLYTSGKITKENALKYAIRPKEIEKLIS</sequence>
<evidence type="ECO:0000313" key="4">
    <source>
        <dbReference type="Proteomes" id="UP000176850"/>
    </source>
</evidence>
<evidence type="ECO:0000259" key="2">
    <source>
        <dbReference type="PROSITE" id="PS00662"/>
    </source>
</evidence>
<dbReference type="Gene3D" id="3.30.450.90">
    <property type="match status" value="1"/>
</dbReference>
<comment type="caution">
    <text evidence="3">The sequence shown here is derived from an EMBL/GenBank/DDBJ whole genome shotgun (WGS) entry which is preliminary data.</text>
</comment>
<dbReference type="EMBL" id="MFZH01000032">
    <property type="protein sequence ID" value="OGK18440.1"/>
    <property type="molecule type" value="Genomic_DNA"/>
</dbReference>
<dbReference type="PANTHER" id="PTHR30486">
    <property type="entry name" value="TWITCHING MOTILITY PROTEIN PILT"/>
    <property type="match status" value="1"/>
</dbReference>
<dbReference type="SUPFAM" id="SSF52540">
    <property type="entry name" value="P-loop containing nucleoside triphosphate hydrolases"/>
    <property type="match status" value="1"/>
</dbReference>
<dbReference type="Gene3D" id="3.40.50.300">
    <property type="entry name" value="P-loop containing nucleotide triphosphate hydrolases"/>
    <property type="match status" value="1"/>
</dbReference>
<name>A0A1F7GHL2_9BACT</name>
<dbReference type="Proteomes" id="UP000176850">
    <property type="component" value="Unassembled WGS sequence"/>
</dbReference>
<dbReference type="PANTHER" id="PTHR30486:SF16">
    <property type="entry name" value="TWITCHING MOTILITY PROTEIN PILT"/>
    <property type="match status" value="1"/>
</dbReference>
<dbReference type="PROSITE" id="PS00662">
    <property type="entry name" value="T2SP_E"/>
    <property type="match status" value="1"/>
</dbReference>
<evidence type="ECO:0000256" key="1">
    <source>
        <dbReference type="ARBA" id="ARBA00006611"/>
    </source>
</evidence>
<dbReference type="InterPro" id="IPR027417">
    <property type="entry name" value="P-loop_NTPase"/>
</dbReference>
<gene>
    <name evidence="3" type="ORF">A2799_03965</name>
</gene>
<comment type="similarity">
    <text evidence="1">Belongs to the GSP E family.</text>
</comment>
<dbReference type="NCBIfam" id="TIGR01420">
    <property type="entry name" value="pilT_fam"/>
    <property type="match status" value="1"/>
</dbReference>
<accession>A0A1F7GHL2</accession>